<comment type="subcellular location">
    <subcellularLocation>
        <location evidence="1">Membrane</location>
        <topology evidence="1">Multi-pass membrane protein</topology>
    </subcellularLocation>
</comment>
<keyword evidence="4" id="KW-0547">Nucleotide-binding</keyword>
<evidence type="ECO:0000256" key="3">
    <source>
        <dbReference type="ARBA" id="ARBA00022692"/>
    </source>
</evidence>
<proteinExistence type="predicted"/>
<keyword evidence="5" id="KW-0067">ATP-binding</keyword>
<dbReference type="STRING" id="37992.A0A4Z0YW87"/>
<accession>A0A4Z0YW87</accession>
<feature type="domain" description="ABC transmembrane type-1" evidence="9">
    <location>
        <begin position="24"/>
        <end position="297"/>
    </location>
</feature>
<evidence type="ECO:0000256" key="1">
    <source>
        <dbReference type="ARBA" id="ARBA00004141"/>
    </source>
</evidence>
<reference evidence="10 11" key="1">
    <citation type="submission" date="2019-03" db="EMBL/GenBank/DDBJ databases">
        <title>Draft genome sequence of Xylaria hypoxylon DSM 108379, a ubiquitous saprotrophic-parasitic fungi on hardwood.</title>
        <authorList>
            <person name="Buettner E."/>
            <person name="Leonhardt S."/>
            <person name="Gebauer A.M."/>
            <person name="Liers C."/>
            <person name="Hofrichter M."/>
            <person name="Kellner H."/>
        </authorList>
    </citation>
    <scope>NUCLEOTIDE SEQUENCE [LARGE SCALE GENOMIC DNA]</scope>
    <source>
        <strain evidence="10 11">DSM 108379</strain>
    </source>
</reference>
<feature type="transmembrane region" description="Helical" evidence="8">
    <location>
        <begin position="29"/>
        <end position="49"/>
    </location>
</feature>
<dbReference type="SUPFAM" id="SSF90123">
    <property type="entry name" value="ABC transporter transmembrane region"/>
    <property type="match status" value="1"/>
</dbReference>
<dbReference type="PANTHER" id="PTHR24223:SF345">
    <property type="entry name" value="ABC MULTIDRUG TRANSPORTER (EUROFUNG)"/>
    <property type="match status" value="1"/>
</dbReference>
<dbReference type="SUPFAM" id="SSF52540">
    <property type="entry name" value="P-loop containing nucleoside triphosphate hydrolases"/>
    <property type="match status" value="1"/>
</dbReference>
<organism evidence="10 11">
    <name type="scientific">Xylaria hypoxylon</name>
    <dbReference type="NCBI Taxonomy" id="37992"/>
    <lineage>
        <taxon>Eukaryota</taxon>
        <taxon>Fungi</taxon>
        <taxon>Dikarya</taxon>
        <taxon>Ascomycota</taxon>
        <taxon>Pezizomycotina</taxon>
        <taxon>Sordariomycetes</taxon>
        <taxon>Xylariomycetidae</taxon>
        <taxon>Xylariales</taxon>
        <taxon>Xylariaceae</taxon>
        <taxon>Xylaria</taxon>
    </lineage>
</organism>
<dbReference type="PROSITE" id="PS50929">
    <property type="entry name" value="ABC_TM1F"/>
    <property type="match status" value="1"/>
</dbReference>
<dbReference type="Pfam" id="PF00664">
    <property type="entry name" value="ABC_membrane"/>
    <property type="match status" value="1"/>
</dbReference>
<dbReference type="GO" id="GO:0005524">
    <property type="term" value="F:ATP binding"/>
    <property type="evidence" value="ECO:0007669"/>
    <property type="project" value="UniProtKB-KW"/>
</dbReference>
<feature type="transmembrane region" description="Helical" evidence="8">
    <location>
        <begin position="250"/>
        <end position="270"/>
    </location>
</feature>
<dbReference type="Gene3D" id="3.40.50.300">
    <property type="entry name" value="P-loop containing nucleotide triphosphate hydrolases"/>
    <property type="match status" value="1"/>
</dbReference>
<dbReference type="PANTHER" id="PTHR24223">
    <property type="entry name" value="ATP-BINDING CASSETTE SUB-FAMILY C"/>
    <property type="match status" value="1"/>
</dbReference>
<keyword evidence="11" id="KW-1185">Reference proteome</keyword>
<gene>
    <name evidence="10" type="ORF">E0Z10_g7042</name>
</gene>
<feature type="transmembrane region" description="Helical" evidence="8">
    <location>
        <begin position="276"/>
        <end position="297"/>
    </location>
</feature>
<evidence type="ECO:0000256" key="7">
    <source>
        <dbReference type="ARBA" id="ARBA00023136"/>
    </source>
</evidence>
<keyword evidence="7 8" id="KW-0472">Membrane</keyword>
<evidence type="ECO:0000256" key="4">
    <source>
        <dbReference type="ARBA" id="ARBA00022741"/>
    </source>
</evidence>
<evidence type="ECO:0000259" key="9">
    <source>
        <dbReference type="PROSITE" id="PS50929"/>
    </source>
</evidence>
<dbReference type="InterPro" id="IPR050173">
    <property type="entry name" value="ABC_transporter_C-like"/>
</dbReference>
<evidence type="ECO:0000256" key="8">
    <source>
        <dbReference type="SAM" id="Phobius"/>
    </source>
</evidence>
<dbReference type="InterPro" id="IPR027417">
    <property type="entry name" value="P-loop_NTPase"/>
</dbReference>
<evidence type="ECO:0000256" key="6">
    <source>
        <dbReference type="ARBA" id="ARBA00022989"/>
    </source>
</evidence>
<name>A0A4Z0YW87_9PEZI</name>
<dbReference type="CDD" id="cd18580">
    <property type="entry name" value="ABC_6TM_ABCC_D2"/>
    <property type="match status" value="1"/>
</dbReference>
<dbReference type="AlphaFoldDB" id="A0A4Z0YW87"/>
<evidence type="ECO:0000313" key="11">
    <source>
        <dbReference type="Proteomes" id="UP000297716"/>
    </source>
</evidence>
<dbReference type="Gene3D" id="1.20.1560.10">
    <property type="entry name" value="ABC transporter type 1, transmembrane domain"/>
    <property type="match status" value="1"/>
</dbReference>
<dbReference type="InterPro" id="IPR036640">
    <property type="entry name" value="ABC1_TM_sf"/>
</dbReference>
<dbReference type="GO" id="GO:0016020">
    <property type="term" value="C:membrane"/>
    <property type="evidence" value="ECO:0007669"/>
    <property type="project" value="UniProtKB-SubCell"/>
</dbReference>
<dbReference type="EMBL" id="SKBN01000156">
    <property type="protein sequence ID" value="TGJ81726.1"/>
    <property type="molecule type" value="Genomic_DNA"/>
</dbReference>
<dbReference type="InterPro" id="IPR011527">
    <property type="entry name" value="ABC1_TM_dom"/>
</dbReference>
<evidence type="ECO:0000256" key="5">
    <source>
        <dbReference type="ARBA" id="ARBA00022840"/>
    </source>
</evidence>
<feature type="transmembrane region" description="Helical" evidence="8">
    <location>
        <begin position="61"/>
        <end position="86"/>
    </location>
</feature>
<dbReference type="GO" id="GO:0140359">
    <property type="term" value="F:ABC-type transporter activity"/>
    <property type="evidence" value="ECO:0007669"/>
    <property type="project" value="InterPro"/>
</dbReference>
<comment type="caution">
    <text evidence="10">The sequence shown here is derived from an EMBL/GenBank/DDBJ whole genome shotgun (WGS) entry which is preliminary data.</text>
</comment>
<evidence type="ECO:0000313" key="10">
    <source>
        <dbReference type="EMBL" id="TGJ81726.1"/>
    </source>
</evidence>
<protein>
    <recommendedName>
        <fullName evidence="9">ABC transmembrane type-1 domain-containing protein</fullName>
    </recommendedName>
</protein>
<keyword evidence="6 8" id="KW-1133">Transmembrane helix</keyword>
<sequence length="486" mass="54026">METEADLARRTGDPALYAYYFRSVGLTNLVFLTITPTLYAFFITFPQYWLQLWTEAGGSTWFYTTGYIFISIMSWASTCAQIWCLLIRLAPQSGWRLHERLLHIVTSAPLSYFSQTENGSILNRFSQDIQLIDNQLPSALQTVVVQILKLVMQVILLCVAQKWLAVSLPACIFVLYVIQRVYLRTSRQLRFLELQTRAGVFSSFLDSIEGLETIRAFGWSEAVRRDNIRCVDDAQRPEFLLLCLQRWLNIVLDLLAAAIAASVLAIAVALRGHVSGGQIGVALNIMLVVNTTLLKLVKVKHFRTWIRPKIGLPGDKSISKTSAHPINPDLSMSDDLITNAISKAGLASHFVPGNTQLSGEAANFAEHPILDQKLSLFKELSVGQCQLFGLCRALVKVLSLRGSGVNPVILLDEITSSLDTLTESIVHRVIDEFTHNGHTVIIVAHRLGALEVKPGRDTVVLMADGRVQEVIRDLGPDTFQNLAKIA</sequence>
<dbReference type="Proteomes" id="UP000297716">
    <property type="component" value="Unassembled WGS sequence"/>
</dbReference>
<keyword evidence="3 8" id="KW-0812">Transmembrane</keyword>
<keyword evidence="2" id="KW-0813">Transport</keyword>
<dbReference type="OrthoDB" id="4139357at2759"/>
<evidence type="ECO:0000256" key="2">
    <source>
        <dbReference type="ARBA" id="ARBA00022448"/>
    </source>
</evidence>
<dbReference type="InterPro" id="IPR044726">
    <property type="entry name" value="ABCC_6TM_D2"/>
</dbReference>